<dbReference type="GO" id="GO:0016787">
    <property type="term" value="F:hydrolase activity"/>
    <property type="evidence" value="ECO:0007669"/>
    <property type="project" value="UniProtKB-KW"/>
</dbReference>
<dbReference type="KEGG" id="nhe:NECHADRAFT_86156"/>
<dbReference type="Gene3D" id="3.40.50.1820">
    <property type="entry name" value="alpha/beta hydrolase"/>
    <property type="match status" value="1"/>
</dbReference>
<evidence type="ECO:0000259" key="5">
    <source>
        <dbReference type="Pfam" id="PF00135"/>
    </source>
</evidence>
<evidence type="ECO:0000256" key="1">
    <source>
        <dbReference type="ARBA" id="ARBA00005964"/>
    </source>
</evidence>
<dbReference type="GO" id="GO:0006071">
    <property type="term" value="P:glycerol metabolic process"/>
    <property type="evidence" value="ECO:0007669"/>
    <property type="project" value="InterPro"/>
</dbReference>
<keyword evidence="2 3" id="KW-0378">Hydrolase</keyword>
<evidence type="ECO:0000256" key="2">
    <source>
        <dbReference type="ARBA" id="ARBA00022801"/>
    </source>
</evidence>
<dbReference type="ESTHER" id="nech7-c7zkh4">
    <property type="family name" value="Carb_B_Bacteria"/>
</dbReference>
<dbReference type="InterPro" id="IPR050309">
    <property type="entry name" value="Type-B_Carboxylest/Lipase"/>
</dbReference>
<dbReference type="GeneID" id="9675826"/>
<dbReference type="OMA" id="PAEPWIF"/>
<dbReference type="InterPro" id="IPR036117">
    <property type="entry name" value="DhaL_dom_sf"/>
</dbReference>
<dbReference type="RefSeq" id="XP_003041118.1">
    <property type="nucleotide sequence ID" value="XM_003041072.1"/>
</dbReference>
<dbReference type="VEuPathDB" id="FungiDB:NECHADRAFT_86156"/>
<dbReference type="HOGENOM" id="CLU_006586_16_4_1"/>
<accession>C7ZKH4</accession>
<dbReference type="eggNOG" id="KOG1516">
    <property type="taxonomic scope" value="Eukaryota"/>
</dbReference>
<name>C7ZKH4_FUSV7</name>
<dbReference type="AlphaFoldDB" id="C7ZKH4"/>
<proteinExistence type="inferred from homology"/>
<dbReference type="InterPro" id="IPR029058">
    <property type="entry name" value="AB_hydrolase_fold"/>
</dbReference>
<dbReference type="InterPro" id="IPR019826">
    <property type="entry name" value="Carboxylesterase_B_AS"/>
</dbReference>
<evidence type="ECO:0000256" key="3">
    <source>
        <dbReference type="RuleBase" id="RU361235"/>
    </source>
</evidence>
<dbReference type="PROSITE" id="PS00122">
    <property type="entry name" value="CARBOXYLESTERASE_B_1"/>
    <property type="match status" value="1"/>
</dbReference>
<dbReference type="Proteomes" id="UP000005206">
    <property type="component" value="Chromosome 10"/>
</dbReference>
<dbReference type="EC" id="3.1.1.-" evidence="3"/>
<dbReference type="EMBL" id="GG698940">
    <property type="protein sequence ID" value="EEU35405.1"/>
    <property type="molecule type" value="Genomic_DNA"/>
</dbReference>
<dbReference type="InParanoid" id="C7ZKH4"/>
<evidence type="ECO:0000313" key="6">
    <source>
        <dbReference type="EMBL" id="EEU35405.1"/>
    </source>
</evidence>
<dbReference type="GO" id="GO:0004371">
    <property type="term" value="F:glycerone kinase activity"/>
    <property type="evidence" value="ECO:0007669"/>
    <property type="project" value="InterPro"/>
</dbReference>
<gene>
    <name evidence="6" type="ORF">NECHADRAFT_86156</name>
</gene>
<comment type="similarity">
    <text evidence="1 3">Belongs to the type-B carboxylesterase/lipase family.</text>
</comment>
<evidence type="ECO:0000256" key="4">
    <source>
        <dbReference type="SAM" id="MobiDB-lite"/>
    </source>
</evidence>
<feature type="region of interest" description="Disordered" evidence="4">
    <location>
        <begin position="1"/>
        <end position="24"/>
    </location>
</feature>
<dbReference type="OrthoDB" id="408631at2759"/>
<protein>
    <recommendedName>
        <fullName evidence="3">Carboxylic ester hydrolase</fullName>
        <ecNumber evidence="3">3.1.1.-</ecNumber>
    </recommendedName>
</protein>
<feature type="domain" description="Carboxylesterase type B" evidence="5">
    <location>
        <begin position="17"/>
        <end position="493"/>
    </location>
</feature>
<reference evidence="6 7" key="1">
    <citation type="journal article" date="2009" name="PLoS Genet.">
        <title>The genome of Nectria haematococca: contribution of supernumerary chromosomes to gene expansion.</title>
        <authorList>
            <person name="Coleman J.J."/>
            <person name="Rounsley S.D."/>
            <person name="Rodriguez-Carres M."/>
            <person name="Kuo A."/>
            <person name="Wasmann C.C."/>
            <person name="Grimwood J."/>
            <person name="Schmutz J."/>
            <person name="Taga M."/>
            <person name="White G.J."/>
            <person name="Zhou S."/>
            <person name="Schwartz D.C."/>
            <person name="Freitag M."/>
            <person name="Ma L.J."/>
            <person name="Danchin E.G."/>
            <person name="Henrissat B."/>
            <person name="Coutinho P.M."/>
            <person name="Nelson D.R."/>
            <person name="Straney D."/>
            <person name="Napoli C.A."/>
            <person name="Barker B.M."/>
            <person name="Gribskov M."/>
            <person name="Rep M."/>
            <person name="Kroken S."/>
            <person name="Molnar I."/>
            <person name="Rensing C."/>
            <person name="Kennell J.C."/>
            <person name="Zamora J."/>
            <person name="Farman M.L."/>
            <person name="Selker E.U."/>
            <person name="Salamov A."/>
            <person name="Shapiro H."/>
            <person name="Pangilinan J."/>
            <person name="Lindquist E."/>
            <person name="Lamers C."/>
            <person name="Grigoriev I.V."/>
            <person name="Geiser D.M."/>
            <person name="Covert S.F."/>
            <person name="Temporini E."/>
            <person name="Vanetten H.D."/>
        </authorList>
    </citation>
    <scope>NUCLEOTIDE SEQUENCE [LARGE SCALE GENOMIC DNA]</scope>
    <source>
        <strain evidence="7">ATCC MYA-4622 / CBS 123669 / FGSC 9596 / NRRL 45880 / 77-13-4</strain>
    </source>
</reference>
<dbReference type="InterPro" id="IPR002018">
    <property type="entry name" value="CarbesteraseB"/>
</dbReference>
<dbReference type="Pfam" id="PF00135">
    <property type="entry name" value="COesterase"/>
    <property type="match status" value="1"/>
</dbReference>
<organism evidence="6 7">
    <name type="scientific">Fusarium vanettenii (strain ATCC MYA-4622 / CBS 123669 / FGSC 9596 / NRRL 45880 / 77-13-4)</name>
    <name type="common">Fusarium solani subsp. pisi</name>
    <dbReference type="NCBI Taxonomy" id="660122"/>
    <lineage>
        <taxon>Eukaryota</taxon>
        <taxon>Fungi</taxon>
        <taxon>Dikarya</taxon>
        <taxon>Ascomycota</taxon>
        <taxon>Pezizomycotina</taxon>
        <taxon>Sordariomycetes</taxon>
        <taxon>Hypocreomycetidae</taxon>
        <taxon>Hypocreales</taxon>
        <taxon>Nectriaceae</taxon>
        <taxon>Fusarium</taxon>
        <taxon>Fusarium solani species complex</taxon>
        <taxon>Fusarium vanettenii</taxon>
    </lineage>
</organism>
<sequence>MANHPSTNDHLDSQTSNPVAKTHSGYIQGKTANGIHIFKGVPFAAPPFASNHLRPPQPPHPWQGVRDALVFGPKSPQTAYPPGIAEALAELVDSGKDCLTLNVWTPNLEAARLPVMVWIPGGMFEFHATGGAAPYDGSRFARDGVVCVTISYRVGVEGFLYLPSDGVSNLGLLDQIAALDWVQKNIASFGGDPDKVTIFGQSAGGMSVATLLAVPRAKGLFRRAIIQSGNSPKVNSAAVAERIGRRFAEILGIEATREAIAATSSDNILEAQAKLREELQAQPNPAFWGEVALSYLPWAPVVDGDILPKHPLDAVTAGVAAGVDLMVGSNTDETRIFFVSDGSIDRITEEVLPMMTGVYGVSPEGLNTYRSWYPGASAGELFSAVQTDWYWRIPAVRFADAHSKVSQASTYMYEFAWPSPQMEGRLGAAHAVEMAFVFDTLGLGTEVLLGPSPPQALANEMHRAWVAFASTGDPNWPKYDATRRATMHFDSESRVIEPKHLSTLIDALKPFIHRLKDGISNAIREAQNGAKRTKGIKPAFGRAVYVNKDGWD</sequence>
<keyword evidence="7" id="KW-1185">Reference proteome</keyword>
<dbReference type="PANTHER" id="PTHR11559">
    <property type="entry name" value="CARBOXYLESTERASE"/>
    <property type="match status" value="1"/>
</dbReference>
<evidence type="ECO:0000313" key="7">
    <source>
        <dbReference type="Proteomes" id="UP000005206"/>
    </source>
</evidence>
<dbReference type="SUPFAM" id="SSF101473">
    <property type="entry name" value="DhaL-like"/>
    <property type="match status" value="1"/>
</dbReference>
<dbReference type="SUPFAM" id="SSF53474">
    <property type="entry name" value="alpha/beta-Hydrolases"/>
    <property type="match status" value="1"/>
</dbReference>